<dbReference type="EMBL" id="UINC01137583">
    <property type="protein sequence ID" value="SVD23009.1"/>
    <property type="molecule type" value="Genomic_DNA"/>
</dbReference>
<feature type="non-terminal residue" evidence="1">
    <location>
        <position position="23"/>
    </location>
</feature>
<dbReference type="AlphaFoldDB" id="A0A382TLM5"/>
<proteinExistence type="predicted"/>
<gene>
    <name evidence="1" type="ORF">METZ01_LOCUS375863</name>
</gene>
<evidence type="ECO:0000313" key="1">
    <source>
        <dbReference type="EMBL" id="SVD23009.1"/>
    </source>
</evidence>
<organism evidence="1">
    <name type="scientific">marine metagenome</name>
    <dbReference type="NCBI Taxonomy" id="408172"/>
    <lineage>
        <taxon>unclassified sequences</taxon>
        <taxon>metagenomes</taxon>
        <taxon>ecological metagenomes</taxon>
    </lineage>
</organism>
<reference evidence="1" key="1">
    <citation type="submission" date="2018-05" db="EMBL/GenBank/DDBJ databases">
        <authorList>
            <person name="Lanie J.A."/>
            <person name="Ng W.-L."/>
            <person name="Kazmierczak K.M."/>
            <person name="Andrzejewski T.M."/>
            <person name="Davidsen T.M."/>
            <person name="Wayne K.J."/>
            <person name="Tettelin H."/>
            <person name="Glass J.I."/>
            <person name="Rusch D."/>
            <person name="Podicherti R."/>
            <person name="Tsui H.-C.T."/>
            <person name="Winkler M.E."/>
        </authorList>
    </citation>
    <scope>NUCLEOTIDE SEQUENCE</scope>
</reference>
<accession>A0A382TLM5</accession>
<name>A0A382TLM5_9ZZZZ</name>
<protein>
    <submittedName>
        <fullName evidence="1">Uncharacterized protein</fullName>
    </submittedName>
</protein>
<sequence length="23" mass="2720">MDWLATFSLAEFWNKLIESFPSS</sequence>